<dbReference type="KEGG" id="maj:MAA_03232"/>
<gene>
    <name evidence="4" type="ORF">MAA_03232</name>
</gene>
<dbReference type="OrthoDB" id="4940509at2759"/>
<feature type="region of interest" description="Disordered" evidence="1">
    <location>
        <begin position="178"/>
        <end position="199"/>
    </location>
</feature>
<protein>
    <recommendedName>
        <fullName evidence="3">Fibronectin type-III domain-containing protein</fullName>
    </recommendedName>
</protein>
<accession>E9ET32</accession>
<feature type="region of interest" description="Disordered" evidence="1">
    <location>
        <begin position="121"/>
        <end position="143"/>
    </location>
</feature>
<evidence type="ECO:0000259" key="3">
    <source>
        <dbReference type="PROSITE" id="PS50853"/>
    </source>
</evidence>
<dbReference type="RefSeq" id="XP_007819421.1">
    <property type="nucleotide sequence ID" value="XM_007821230.1"/>
</dbReference>
<organism evidence="4 5">
    <name type="scientific">Metarhizium robertsii (strain ARSEF 23 / ATCC MYA-3075)</name>
    <name type="common">Metarhizium anisopliae (strain ARSEF 23)</name>
    <dbReference type="NCBI Taxonomy" id="655844"/>
    <lineage>
        <taxon>Eukaryota</taxon>
        <taxon>Fungi</taxon>
        <taxon>Dikarya</taxon>
        <taxon>Ascomycota</taxon>
        <taxon>Pezizomycotina</taxon>
        <taxon>Sordariomycetes</taxon>
        <taxon>Hypocreomycetidae</taxon>
        <taxon>Hypocreales</taxon>
        <taxon>Clavicipitaceae</taxon>
        <taxon>Metarhizium</taxon>
    </lineage>
</organism>
<dbReference type="HOGENOM" id="CLU_542995_0_0_1"/>
<comment type="caution">
    <text evidence="4">The sequence shown here is derived from an EMBL/GenBank/DDBJ whole genome shotgun (WGS) entry which is preliminary data.</text>
</comment>
<dbReference type="Proteomes" id="UP000002498">
    <property type="component" value="Unassembled WGS sequence"/>
</dbReference>
<feature type="signal peptide" evidence="2">
    <location>
        <begin position="1"/>
        <end position="16"/>
    </location>
</feature>
<sequence>MRAAVALAALLNLAAAESSVTASLESRTTLTARVTIREEPTSVWWDEDFTETGAAAEMTSVMVDEDPTGSFSSAETTTVVVLKEDPAVSFSSAATSTVIFNEDPTASSSPGTTTVIVSEDPTVSGPAEPAPETTTAVVNDDPTASFSSAETTTVMVIEDPTPSPSPGTTMVIVTKDPSVSGPAPETTTATVNDDPTAPFPPRTSTTTVVLNENPPPTPPPSAPTTIVVVLNTEPTPVPTDSEEWTEPGNPWTTRSTTLPVLHPYIHYDFGIGTAWPRGTTKPECTRWTRVGDTHNRWTQDVYTTTVTTTLLHKCGACAIVWTTPHKGYAWAKVYDSSTADYPFTVTEVACRPPKLDGGDYVLPPHTPTDPWSTKTKTQEFMSTIYVTYPDRGPSTITPRGITSPACTSSTLVYGGGAIRVNKQVKWKFSTERTVTKDCGTCALAWSTRYYWQNVKGDFYHYYTITDEAYVATTLECGRAVPTEAWGRPRTATAAVISTLTLALTPLLRAHAD</sequence>
<name>E9ET32_METRA</name>
<feature type="domain" description="Fibronectin type-III" evidence="3">
    <location>
        <begin position="194"/>
        <end position="293"/>
    </location>
</feature>
<feature type="compositionally biased region" description="Polar residues" evidence="1">
    <location>
        <begin position="132"/>
        <end position="143"/>
    </location>
</feature>
<evidence type="ECO:0000313" key="5">
    <source>
        <dbReference type="Proteomes" id="UP000002498"/>
    </source>
</evidence>
<reference evidence="4 5" key="1">
    <citation type="journal article" date="2011" name="PLoS Genet.">
        <title>Genome sequencing and comparative transcriptomics of the model entomopathogenic fungi Metarhizium anisopliae and M. acridum.</title>
        <authorList>
            <person name="Gao Q."/>
            <person name="Jin K."/>
            <person name="Ying S.H."/>
            <person name="Zhang Y."/>
            <person name="Xiao G."/>
            <person name="Shang Y."/>
            <person name="Duan Z."/>
            <person name="Hu X."/>
            <person name="Xie X.Q."/>
            <person name="Zhou G."/>
            <person name="Peng G."/>
            <person name="Luo Z."/>
            <person name="Huang W."/>
            <person name="Wang B."/>
            <person name="Fang W."/>
            <person name="Wang S."/>
            <person name="Zhong Y."/>
            <person name="Ma L.J."/>
            <person name="St Leger R.J."/>
            <person name="Zhao G.P."/>
            <person name="Pei Y."/>
            <person name="Feng M.G."/>
            <person name="Xia Y."/>
            <person name="Wang C."/>
        </authorList>
    </citation>
    <scope>NUCLEOTIDE SEQUENCE [LARGE SCALE GENOMIC DNA]</scope>
    <source>
        <strain evidence="5">ARSEF 23 / ATCC MYA-3075</strain>
    </source>
</reference>
<evidence type="ECO:0000313" key="4">
    <source>
        <dbReference type="EMBL" id="EFZ02003.1"/>
    </source>
</evidence>
<keyword evidence="2" id="KW-0732">Signal</keyword>
<feature type="chain" id="PRO_5003238819" description="Fibronectin type-III domain-containing protein" evidence="2">
    <location>
        <begin position="17"/>
        <end position="512"/>
    </location>
</feature>
<dbReference type="GeneID" id="19257518"/>
<evidence type="ECO:0000256" key="2">
    <source>
        <dbReference type="SAM" id="SignalP"/>
    </source>
</evidence>
<evidence type="ECO:0000256" key="1">
    <source>
        <dbReference type="SAM" id="MobiDB-lite"/>
    </source>
</evidence>
<dbReference type="EMBL" id="ADNJ02000004">
    <property type="protein sequence ID" value="EFZ02003.1"/>
    <property type="molecule type" value="Genomic_DNA"/>
</dbReference>
<proteinExistence type="predicted"/>
<dbReference type="PROSITE" id="PS50853">
    <property type="entry name" value="FN3"/>
    <property type="match status" value="1"/>
</dbReference>
<dbReference type="AlphaFoldDB" id="E9ET32"/>
<reference evidence="4 5" key="2">
    <citation type="journal article" date="2014" name="Proc. Natl. Acad. Sci. U.S.A.">
        <title>Trajectory and genomic determinants of fungal-pathogen speciation and host adaptation.</title>
        <authorList>
            <person name="Hu X."/>
            <person name="Xiao G."/>
            <person name="Zheng P."/>
            <person name="Shang Y."/>
            <person name="Su Y."/>
            <person name="Zhang X."/>
            <person name="Liu X."/>
            <person name="Zhan S."/>
            <person name="St Leger R.J."/>
            <person name="Wang C."/>
        </authorList>
    </citation>
    <scope>GENOME REANNOTATION</scope>
    <source>
        <strain evidence="5">ARSEF 23 / ATCC MYA-3075</strain>
    </source>
</reference>
<dbReference type="InterPro" id="IPR003961">
    <property type="entry name" value="FN3_dom"/>
</dbReference>
<keyword evidence="5" id="KW-1185">Reference proteome</keyword>